<comment type="caution">
    <text evidence="4">The sequence shown here is derived from an EMBL/GenBank/DDBJ whole genome shotgun (WGS) entry which is preliminary data.</text>
</comment>
<dbReference type="GO" id="GO:0004519">
    <property type="term" value="F:endonuclease activity"/>
    <property type="evidence" value="ECO:0007669"/>
    <property type="project" value="UniProtKB-KW"/>
</dbReference>
<dbReference type="InterPro" id="IPR011856">
    <property type="entry name" value="tRNA_endonuc-like_dom_sf"/>
</dbReference>
<proteinExistence type="inferred from homology"/>
<gene>
    <name evidence="4" type="ORF">B1400_1778</name>
</gene>
<dbReference type="AlphaFoldDB" id="A0A2A2ECW1"/>
<accession>A0A2A2ECW1</accession>
<dbReference type="PANTHER" id="PTHR34039">
    <property type="entry name" value="UPF0102 PROTEIN YRAN"/>
    <property type="match status" value="1"/>
</dbReference>
<evidence type="ECO:0000256" key="3">
    <source>
        <dbReference type="SAM" id="MobiDB-lite"/>
    </source>
</evidence>
<dbReference type="PANTHER" id="PTHR34039:SF1">
    <property type="entry name" value="UPF0102 PROTEIN YRAN"/>
    <property type="match status" value="1"/>
</dbReference>
<sequence length="204" mass="22103">MDGTWTVFEHDEDVWDAPAFGAVPRAGATTATTRGDGDDPGETGEMGAPMGFAADGDLIGDEFGDEDDEPHARLRACMERLVMPGLSGRELGVAGERVAQAWLECRRIRVIDANWRTRYGEIDVIAVTPNRTVLFVEVKTRRARRFGSPEEAVHPAKQTNLRRAAAQWLAGRGAKVPHVGIRFDVLALSVSGGGVDVRHIPGAF</sequence>
<protein>
    <recommendedName>
        <fullName evidence="2">UPF0102 protein B1400_1778</fullName>
    </recommendedName>
</protein>
<dbReference type="Gene3D" id="3.40.1350.10">
    <property type="match status" value="1"/>
</dbReference>
<keyword evidence="4" id="KW-0255">Endonuclease</keyword>
<dbReference type="RefSeq" id="WP_235607414.1">
    <property type="nucleotide sequence ID" value="NZ_MVOG01000057.1"/>
</dbReference>
<keyword evidence="4" id="KW-0540">Nuclease</keyword>
<feature type="compositionally biased region" description="Low complexity" evidence="3">
    <location>
        <begin position="24"/>
        <end position="34"/>
    </location>
</feature>
<name>A0A2A2ECW1_9BIFI</name>
<dbReference type="Proteomes" id="UP000217986">
    <property type="component" value="Unassembled WGS sequence"/>
</dbReference>
<dbReference type="InterPro" id="IPR011335">
    <property type="entry name" value="Restrct_endonuc-II-like"/>
</dbReference>
<evidence type="ECO:0000313" key="5">
    <source>
        <dbReference type="Proteomes" id="UP000217986"/>
    </source>
</evidence>
<dbReference type="InterPro" id="IPR003509">
    <property type="entry name" value="UPF0102_YraN-like"/>
</dbReference>
<dbReference type="SUPFAM" id="SSF52980">
    <property type="entry name" value="Restriction endonuclease-like"/>
    <property type="match status" value="1"/>
</dbReference>
<dbReference type="Pfam" id="PF02021">
    <property type="entry name" value="UPF0102"/>
    <property type="match status" value="1"/>
</dbReference>
<evidence type="ECO:0000313" key="4">
    <source>
        <dbReference type="EMBL" id="PAU66807.1"/>
    </source>
</evidence>
<reference evidence="4 5" key="1">
    <citation type="journal article" date="2017" name="ISME J.">
        <title>Unveiling bifidobacterial biogeography across the mammalian branch of the tree of life.</title>
        <authorList>
            <person name="Milani C."/>
            <person name="Mangifesta M."/>
            <person name="Mancabelli L."/>
            <person name="Lugli G.A."/>
            <person name="James K."/>
            <person name="Duranti S."/>
            <person name="Turroni F."/>
            <person name="Ferrario C."/>
            <person name="Ossiprandi M.C."/>
            <person name="van Sinderen D."/>
            <person name="Ventura M."/>
        </authorList>
    </citation>
    <scope>NUCLEOTIDE SEQUENCE [LARGE SCALE GENOMIC DNA]</scope>
    <source>
        <strain evidence="4 5">70</strain>
    </source>
</reference>
<keyword evidence="4" id="KW-0378">Hydrolase</keyword>
<dbReference type="NCBIfam" id="NF009154">
    <property type="entry name" value="PRK12497.3-3"/>
    <property type="match status" value="1"/>
</dbReference>
<comment type="similarity">
    <text evidence="1 2">Belongs to the UPF0102 family.</text>
</comment>
<evidence type="ECO:0000256" key="1">
    <source>
        <dbReference type="ARBA" id="ARBA00006738"/>
    </source>
</evidence>
<organism evidence="4 5">
    <name type="scientific">Bifidobacterium italicum</name>
    <dbReference type="NCBI Taxonomy" id="1960968"/>
    <lineage>
        <taxon>Bacteria</taxon>
        <taxon>Bacillati</taxon>
        <taxon>Actinomycetota</taxon>
        <taxon>Actinomycetes</taxon>
        <taxon>Bifidobacteriales</taxon>
        <taxon>Bifidobacteriaceae</taxon>
        <taxon>Bifidobacterium</taxon>
    </lineage>
</organism>
<dbReference type="CDD" id="cd20736">
    <property type="entry name" value="PoNe_Nuclease"/>
    <property type="match status" value="1"/>
</dbReference>
<dbReference type="EMBL" id="MVOG01000057">
    <property type="protein sequence ID" value="PAU66807.1"/>
    <property type="molecule type" value="Genomic_DNA"/>
</dbReference>
<evidence type="ECO:0000256" key="2">
    <source>
        <dbReference type="HAMAP-Rule" id="MF_00048"/>
    </source>
</evidence>
<feature type="region of interest" description="Disordered" evidence="3">
    <location>
        <begin position="23"/>
        <end position="44"/>
    </location>
</feature>
<dbReference type="NCBIfam" id="TIGR00252">
    <property type="entry name" value="YraN family protein"/>
    <property type="match status" value="1"/>
</dbReference>
<dbReference type="HAMAP" id="MF_00048">
    <property type="entry name" value="UPF0102"/>
    <property type="match status" value="1"/>
</dbReference>
<dbReference type="NCBIfam" id="NF009150">
    <property type="entry name" value="PRK12497.1-3"/>
    <property type="match status" value="1"/>
</dbReference>
<keyword evidence="5" id="KW-1185">Reference proteome</keyword>
<dbReference type="GO" id="GO:0003676">
    <property type="term" value="F:nucleic acid binding"/>
    <property type="evidence" value="ECO:0007669"/>
    <property type="project" value="InterPro"/>
</dbReference>